<accession>A0A4Z0QJL8</accession>
<feature type="transmembrane region" description="Helical" evidence="1">
    <location>
        <begin position="7"/>
        <end position="26"/>
    </location>
</feature>
<dbReference type="AlphaFoldDB" id="A0A4Z0QJL8"/>
<comment type="caution">
    <text evidence="2">The sequence shown here is derived from an EMBL/GenBank/DDBJ whole genome shotgun (WGS) entry which is preliminary data.</text>
</comment>
<name>A0A4Z0QJL8_9BACT</name>
<evidence type="ECO:0000256" key="1">
    <source>
        <dbReference type="SAM" id="Phobius"/>
    </source>
</evidence>
<feature type="transmembrane region" description="Helical" evidence="1">
    <location>
        <begin position="176"/>
        <end position="199"/>
    </location>
</feature>
<evidence type="ECO:0000313" key="3">
    <source>
        <dbReference type="Proteomes" id="UP000298471"/>
    </source>
</evidence>
<proteinExistence type="predicted"/>
<keyword evidence="3" id="KW-1185">Reference proteome</keyword>
<gene>
    <name evidence="2" type="ORF">E5K02_10675</name>
</gene>
<keyword evidence="1" id="KW-0472">Membrane</keyword>
<dbReference type="OrthoDB" id="159585at2"/>
<dbReference type="Proteomes" id="UP000298471">
    <property type="component" value="Unassembled WGS sequence"/>
</dbReference>
<dbReference type="EMBL" id="SRMB01000001">
    <property type="protein sequence ID" value="TGE29895.1"/>
    <property type="molecule type" value="Genomic_DNA"/>
</dbReference>
<evidence type="ECO:0000313" key="2">
    <source>
        <dbReference type="EMBL" id="TGE29895.1"/>
    </source>
</evidence>
<keyword evidence="1" id="KW-0812">Transmembrane</keyword>
<keyword evidence="1" id="KW-1133">Transmembrane helix</keyword>
<dbReference type="RefSeq" id="WP_135394700.1">
    <property type="nucleotide sequence ID" value="NZ_SRMB01000001.1"/>
</dbReference>
<reference evidence="2 3" key="1">
    <citation type="submission" date="2019-04" db="EMBL/GenBank/DDBJ databases">
        <authorList>
            <person name="Feng G."/>
            <person name="Zhang J."/>
            <person name="Zhu H."/>
        </authorList>
    </citation>
    <scope>NUCLEOTIDE SEQUENCE [LARGE SCALE GENOMIC DNA]</scope>
    <source>
        <strain evidence="2 3">9PBR-1</strain>
    </source>
</reference>
<protein>
    <submittedName>
        <fullName evidence="2">Uncharacterized protein</fullName>
    </submittedName>
</protein>
<sequence length="204" mass="22764">MLKRYKLVWMGLLAIGYALVQLWVLFNFSDSVLSRLRRLEPLSAAAVRRLPVGSDVLVEGRISQTMPQRYSTLVAYVRSSELRYSEKEPGVWVEDDRVVPALLLETADGTVAVEPGYALEKTARQKQTKRANYNGFERGSEVFVVGTLSRAGTIKAETLYGGQRGAYLFSKTGEKWVGYGSLAFLILLGLVLIAVEVMLGRNRR</sequence>
<organism evidence="2 3">
    <name type="scientific">Hymenobacter metallicola</name>
    <dbReference type="NCBI Taxonomy" id="2563114"/>
    <lineage>
        <taxon>Bacteria</taxon>
        <taxon>Pseudomonadati</taxon>
        <taxon>Bacteroidota</taxon>
        <taxon>Cytophagia</taxon>
        <taxon>Cytophagales</taxon>
        <taxon>Hymenobacteraceae</taxon>
        <taxon>Hymenobacter</taxon>
    </lineage>
</organism>